<proteinExistence type="predicted"/>
<dbReference type="AlphaFoldDB" id="A0A2J8SB68"/>
<organism evidence="1">
    <name type="scientific">Pongo abelii</name>
    <name type="common">Sumatran orangutan</name>
    <name type="synonym">Pongo pygmaeus abelii</name>
    <dbReference type="NCBI Taxonomy" id="9601"/>
    <lineage>
        <taxon>Eukaryota</taxon>
        <taxon>Metazoa</taxon>
        <taxon>Chordata</taxon>
        <taxon>Craniata</taxon>
        <taxon>Vertebrata</taxon>
        <taxon>Euteleostomi</taxon>
        <taxon>Mammalia</taxon>
        <taxon>Eutheria</taxon>
        <taxon>Euarchontoglires</taxon>
        <taxon>Primates</taxon>
        <taxon>Haplorrhini</taxon>
        <taxon>Catarrhini</taxon>
        <taxon>Hominidae</taxon>
        <taxon>Pongo</taxon>
    </lineage>
</organism>
<sequence>MAEAASPHLSLPSGLLELCALLGAPRDSLRGLEQRSCPFSCLLLSVKRTVKWLVPTAALSVKLGGAP</sequence>
<name>A0A2J8SB68_PONAB</name>
<reference evidence="1" key="1">
    <citation type="submission" date="2017-12" db="EMBL/GenBank/DDBJ databases">
        <title>High-resolution comparative analysis of great ape genomes.</title>
        <authorList>
            <person name="Pollen A."/>
            <person name="Hastie A."/>
            <person name="Hormozdiari F."/>
            <person name="Dougherty M."/>
            <person name="Liu R."/>
            <person name="Chaisson M."/>
            <person name="Hoppe E."/>
            <person name="Hill C."/>
            <person name="Pang A."/>
            <person name="Hillier L."/>
            <person name="Baker C."/>
            <person name="Armstrong J."/>
            <person name="Shendure J."/>
            <person name="Paten B."/>
            <person name="Wilson R."/>
            <person name="Chao H."/>
            <person name="Schneider V."/>
            <person name="Ventura M."/>
            <person name="Kronenberg Z."/>
            <person name="Murali S."/>
            <person name="Gordon D."/>
            <person name="Cantsilieris S."/>
            <person name="Munson K."/>
            <person name="Nelson B."/>
            <person name="Raja A."/>
            <person name="Underwood J."/>
            <person name="Diekhans M."/>
            <person name="Fiddes I."/>
            <person name="Haussler D."/>
            <person name="Eichler E."/>
        </authorList>
    </citation>
    <scope>NUCLEOTIDE SEQUENCE [LARGE SCALE GENOMIC DNA]</scope>
    <source>
        <strain evidence="1">Susie</strain>
    </source>
</reference>
<dbReference type="EMBL" id="NDHI03003586">
    <property type="protein sequence ID" value="PNJ18003.1"/>
    <property type="molecule type" value="Genomic_DNA"/>
</dbReference>
<gene>
    <name evidence="1" type="ORF">CR201_G0044423</name>
</gene>
<comment type="caution">
    <text evidence="1">The sequence shown here is derived from an EMBL/GenBank/DDBJ whole genome shotgun (WGS) entry which is preliminary data.</text>
</comment>
<evidence type="ECO:0000313" key="1">
    <source>
        <dbReference type="EMBL" id="PNJ18003.1"/>
    </source>
</evidence>
<protein>
    <submittedName>
        <fullName evidence="1">DENND3 isoform 4</fullName>
    </submittedName>
</protein>
<accession>A0A2J8SB68</accession>